<dbReference type="Proteomes" id="UP000619479">
    <property type="component" value="Unassembled WGS sequence"/>
</dbReference>
<reference evidence="6" key="1">
    <citation type="submission" date="2021-01" db="EMBL/GenBank/DDBJ databases">
        <title>Whole genome shotgun sequence of Actinoplanes cyaneus NBRC 14990.</title>
        <authorList>
            <person name="Komaki H."/>
            <person name="Tamura T."/>
        </authorList>
    </citation>
    <scope>NUCLEOTIDE SEQUENCE</scope>
    <source>
        <strain evidence="6">NBRC 14990</strain>
    </source>
</reference>
<dbReference type="RefSeq" id="WP_203752947.1">
    <property type="nucleotide sequence ID" value="NZ_BAAAUC010000024.1"/>
</dbReference>
<dbReference type="InterPro" id="IPR000847">
    <property type="entry name" value="LysR_HTH_N"/>
</dbReference>
<keyword evidence="2" id="KW-0805">Transcription regulation</keyword>
<name>A0A919IR41_9ACTN</name>
<dbReference type="AlphaFoldDB" id="A0A919IR41"/>
<dbReference type="SUPFAM" id="SSF53850">
    <property type="entry name" value="Periplasmic binding protein-like II"/>
    <property type="match status" value="1"/>
</dbReference>
<evidence type="ECO:0000313" key="6">
    <source>
        <dbReference type="EMBL" id="GID69918.1"/>
    </source>
</evidence>
<dbReference type="SUPFAM" id="SSF46785">
    <property type="entry name" value="Winged helix' DNA-binding domain"/>
    <property type="match status" value="1"/>
</dbReference>
<evidence type="ECO:0000256" key="3">
    <source>
        <dbReference type="ARBA" id="ARBA00023125"/>
    </source>
</evidence>
<evidence type="ECO:0000259" key="5">
    <source>
        <dbReference type="PROSITE" id="PS50931"/>
    </source>
</evidence>
<dbReference type="PROSITE" id="PS50931">
    <property type="entry name" value="HTH_LYSR"/>
    <property type="match status" value="1"/>
</dbReference>
<evidence type="ECO:0000256" key="4">
    <source>
        <dbReference type="ARBA" id="ARBA00023163"/>
    </source>
</evidence>
<dbReference type="PRINTS" id="PR00039">
    <property type="entry name" value="HTHLYSR"/>
</dbReference>
<comment type="similarity">
    <text evidence="1">Belongs to the LysR transcriptional regulatory family.</text>
</comment>
<sequence>MTVELRHLRAFLAIAAEGTITRAAARLHVTQPALSRTLRQLEAHLGARLIDRSTHHLRLTVAGHAFQPRAAAAVTAVDEALDPARAGTWPLRLGHAWSALGEHTTPLLRRWKQEHPDTPLQLLRVDDRNAGLDRGTVDVAVIRGEADLPAEVNTVALLLEPRVAAVAADSPLARRTRLTLRDLIARPIAVNTIAGTTALGLWPPDDTPDDTIEVANTDDWIAAIAAGDAVGVTTTATAITYPNPAVAYLPLAGVPAVTVHLAWKQPPSHPAVPDFIALAQRLIPAPPSTTGG</sequence>
<dbReference type="GO" id="GO:0003700">
    <property type="term" value="F:DNA-binding transcription factor activity"/>
    <property type="evidence" value="ECO:0007669"/>
    <property type="project" value="InterPro"/>
</dbReference>
<keyword evidence="4" id="KW-0804">Transcription</keyword>
<evidence type="ECO:0000256" key="1">
    <source>
        <dbReference type="ARBA" id="ARBA00009437"/>
    </source>
</evidence>
<dbReference type="InterPro" id="IPR005119">
    <property type="entry name" value="LysR_subst-bd"/>
</dbReference>
<dbReference type="GO" id="GO:0032993">
    <property type="term" value="C:protein-DNA complex"/>
    <property type="evidence" value="ECO:0007669"/>
    <property type="project" value="TreeGrafter"/>
</dbReference>
<keyword evidence="3" id="KW-0238">DNA-binding</keyword>
<gene>
    <name evidence="6" type="ORF">Acy02nite_77990</name>
</gene>
<dbReference type="GO" id="GO:0003677">
    <property type="term" value="F:DNA binding"/>
    <property type="evidence" value="ECO:0007669"/>
    <property type="project" value="UniProtKB-KW"/>
</dbReference>
<keyword evidence="7" id="KW-1185">Reference proteome</keyword>
<dbReference type="PANTHER" id="PTHR30346">
    <property type="entry name" value="TRANSCRIPTIONAL DUAL REGULATOR HCAR-RELATED"/>
    <property type="match status" value="1"/>
</dbReference>
<dbReference type="Gene3D" id="1.10.10.10">
    <property type="entry name" value="Winged helix-like DNA-binding domain superfamily/Winged helix DNA-binding domain"/>
    <property type="match status" value="1"/>
</dbReference>
<accession>A0A919IR41</accession>
<dbReference type="InterPro" id="IPR036388">
    <property type="entry name" value="WH-like_DNA-bd_sf"/>
</dbReference>
<dbReference type="FunFam" id="1.10.10.10:FF:000001">
    <property type="entry name" value="LysR family transcriptional regulator"/>
    <property type="match status" value="1"/>
</dbReference>
<dbReference type="PANTHER" id="PTHR30346:SF17">
    <property type="entry name" value="LYSR FAMILY TRANSCRIPTIONAL REGULATOR"/>
    <property type="match status" value="1"/>
</dbReference>
<dbReference type="Gene3D" id="3.40.190.10">
    <property type="entry name" value="Periplasmic binding protein-like II"/>
    <property type="match status" value="2"/>
</dbReference>
<protein>
    <recommendedName>
        <fullName evidence="5">HTH lysR-type domain-containing protein</fullName>
    </recommendedName>
</protein>
<dbReference type="EMBL" id="BOMH01000068">
    <property type="protein sequence ID" value="GID69918.1"/>
    <property type="molecule type" value="Genomic_DNA"/>
</dbReference>
<evidence type="ECO:0000256" key="2">
    <source>
        <dbReference type="ARBA" id="ARBA00023015"/>
    </source>
</evidence>
<comment type="caution">
    <text evidence="6">The sequence shown here is derived from an EMBL/GenBank/DDBJ whole genome shotgun (WGS) entry which is preliminary data.</text>
</comment>
<dbReference type="Pfam" id="PF00126">
    <property type="entry name" value="HTH_1"/>
    <property type="match status" value="1"/>
</dbReference>
<organism evidence="6 7">
    <name type="scientific">Actinoplanes cyaneus</name>
    <dbReference type="NCBI Taxonomy" id="52696"/>
    <lineage>
        <taxon>Bacteria</taxon>
        <taxon>Bacillati</taxon>
        <taxon>Actinomycetota</taxon>
        <taxon>Actinomycetes</taxon>
        <taxon>Micromonosporales</taxon>
        <taxon>Micromonosporaceae</taxon>
        <taxon>Actinoplanes</taxon>
    </lineage>
</organism>
<evidence type="ECO:0000313" key="7">
    <source>
        <dbReference type="Proteomes" id="UP000619479"/>
    </source>
</evidence>
<dbReference type="Pfam" id="PF03466">
    <property type="entry name" value="LysR_substrate"/>
    <property type="match status" value="1"/>
</dbReference>
<proteinExistence type="inferred from homology"/>
<feature type="domain" description="HTH lysR-type" evidence="5">
    <location>
        <begin position="3"/>
        <end position="60"/>
    </location>
</feature>
<dbReference type="InterPro" id="IPR036390">
    <property type="entry name" value="WH_DNA-bd_sf"/>
</dbReference>